<dbReference type="SMART" id="SM00304">
    <property type="entry name" value="HAMP"/>
    <property type="match status" value="1"/>
</dbReference>
<evidence type="ECO:0000256" key="6">
    <source>
        <dbReference type="ARBA" id="ARBA00022679"/>
    </source>
</evidence>
<comment type="caution">
    <text evidence="17">The sequence shown here is derived from an EMBL/GenBank/DDBJ whole genome shotgun (WGS) entry which is preliminary data.</text>
</comment>
<dbReference type="InterPro" id="IPR003594">
    <property type="entry name" value="HATPase_dom"/>
</dbReference>
<evidence type="ECO:0000256" key="4">
    <source>
        <dbReference type="ARBA" id="ARBA00022475"/>
    </source>
</evidence>
<keyword evidence="6" id="KW-0808">Transferase</keyword>
<dbReference type="SUPFAM" id="SSF55874">
    <property type="entry name" value="ATPase domain of HSP90 chaperone/DNA topoisomerase II/histidine kinase"/>
    <property type="match status" value="1"/>
</dbReference>
<feature type="transmembrane region" description="Helical" evidence="14">
    <location>
        <begin position="7"/>
        <end position="30"/>
    </location>
</feature>
<dbReference type="PANTHER" id="PTHR45436">
    <property type="entry name" value="SENSOR HISTIDINE KINASE YKOH"/>
    <property type="match status" value="1"/>
</dbReference>
<dbReference type="GO" id="GO:0005886">
    <property type="term" value="C:plasma membrane"/>
    <property type="evidence" value="ECO:0007669"/>
    <property type="project" value="UniProtKB-SubCell"/>
</dbReference>
<dbReference type="AlphaFoldDB" id="A0A559JMH4"/>
<keyword evidence="5" id="KW-0597">Phosphoprotein</keyword>
<evidence type="ECO:0000313" key="17">
    <source>
        <dbReference type="EMBL" id="TVY01083.1"/>
    </source>
</evidence>
<dbReference type="CDD" id="cd00075">
    <property type="entry name" value="HATPase"/>
    <property type="match status" value="1"/>
</dbReference>
<evidence type="ECO:0000259" key="16">
    <source>
        <dbReference type="PROSITE" id="PS50885"/>
    </source>
</evidence>
<comment type="catalytic activity">
    <reaction evidence="1">
        <text>ATP + protein L-histidine = ADP + protein N-phospho-L-histidine.</text>
        <dbReference type="EC" id="2.7.13.3"/>
    </reaction>
</comment>
<keyword evidence="9 17" id="KW-0418">Kinase</keyword>
<evidence type="ECO:0000256" key="8">
    <source>
        <dbReference type="ARBA" id="ARBA00022741"/>
    </source>
</evidence>
<evidence type="ECO:0000259" key="15">
    <source>
        <dbReference type="PROSITE" id="PS50109"/>
    </source>
</evidence>
<dbReference type="PROSITE" id="PS50885">
    <property type="entry name" value="HAMP"/>
    <property type="match status" value="1"/>
</dbReference>
<dbReference type="InterPro" id="IPR036097">
    <property type="entry name" value="HisK_dim/P_sf"/>
</dbReference>
<organism evidence="17 18">
    <name type="scientific">Paenibacillus cremeus</name>
    <dbReference type="NCBI Taxonomy" id="2163881"/>
    <lineage>
        <taxon>Bacteria</taxon>
        <taxon>Bacillati</taxon>
        <taxon>Bacillota</taxon>
        <taxon>Bacilli</taxon>
        <taxon>Bacillales</taxon>
        <taxon>Paenibacillaceae</taxon>
        <taxon>Paenibacillus</taxon>
    </lineage>
</organism>
<evidence type="ECO:0000256" key="13">
    <source>
        <dbReference type="ARBA" id="ARBA00023136"/>
    </source>
</evidence>
<protein>
    <recommendedName>
        <fullName evidence="3">histidine kinase</fullName>
        <ecNumber evidence="3">2.7.13.3</ecNumber>
    </recommendedName>
</protein>
<dbReference type="InterPro" id="IPR050428">
    <property type="entry name" value="TCS_sensor_his_kinase"/>
</dbReference>
<dbReference type="GO" id="GO:0000155">
    <property type="term" value="F:phosphorelay sensor kinase activity"/>
    <property type="evidence" value="ECO:0007669"/>
    <property type="project" value="InterPro"/>
</dbReference>
<dbReference type="InterPro" id="IPR004358">
    <property type="entry name" value="Sig_transdc_His_kin-like_C"/>
</dbReference>
<evidence type="ECO:0000256" key="12">
    <source>
        <dbReference type="ARBA" id="ARBA00023012"/>
    </source>
</evidence>
<evidence type="ECO:0000256" key="1">
    <source>
        <dbReference type="ARBA" id="ARBA00000085"/>
    </source>
</evidence>
<dbReference type="Pfam" id="PF02518">
    <property type="entry name" value="HATPase_c"/>
    <property type="match status" value="1"/>
</dbReference>
<evidence type="ECO:0000256" key="10">
    <source>
        <dbReference type="ARBA" id="ARBA00022840"/>
    </source>
</evidence>
<dbReference type="Gene3D" id="3.30.565.10">
    <property type="entry name" value="Histidine kinase-like ATPase, C-terminal domain"/>
    <property type="match status" value="1"/>
</dbReference>
<dbReference type="SUPFAM" id="SSF47384">
    <property type="entry name" value="Homodimeric domain of signal transducing histidine kinase"/>
    <property type="match status" value="1"/>
</dbReference>
<evidence type="ECO:0000256" key="3">
    <source>
        <dbReference type="ARBA" id="ARBA00012438"/>
    </source>
</evidence>
<evidence type="ECO:0000256" key="7">
    <source>
        <dbReference type="ARBA" id="ARBA00022692"/>
    </source>
</evidence>
<dbReference type="PROSITE" id="PS50109">
    <property type="entry name" value="HIS_KIN"/>
    <property type="match status" value="1"/>
</dbReference>
<dbReference type="PRINTS" id="PR00344">
    <property type="entry name" value="BCTRLSENSOR"/>
</dbReference>
<dbReference type="OrthoDB" id="9786919at2"/>
<dbReference type="FunFam" id="1.10.287.130:FF:000001">
    <property type="entry name" value="Two-component sensor histidine kinase"/>
    <property type="match status" value="1"/>
</dbReference>
<keyword evidence="13 14" id="KW-0472">Membrane</keyword>
<sequence>MSIRLRLTLWYTGILSATLLLLGLGLYLFLHNNYFNTLQDDLQNQAETVRARIKPKPVGFTPSGGFSFDFVMVGTTLRNSNMVFQVVNVQTGKKYPSNTLAESDLTLPDIDEKKINCVLDRTCQFEQLRIDNMDFMMYYAPIYASQFPSGSDRPVGILQAGIFVEPYDRIFVMLRLILTVTALATIVLAASVGWFLARKALRPIEQVIDATNQIEKGADLQKRIEYYGPNDEIGELTSKINGMLGRLQNAYTELEEAYSTQRRFASDASHELRTPLTTIRGNVELLEKMWKQKALAASPEEQMQLELSLEAMHDISSEAERMSRLVGDLLALARADAGIEMAKTEIALLPLIEEVTRRAGLLPRTVEWEIGDLSALAGIYVYGSSDYLQQLVFIFIENAFKYTEEGYVRLDALRHDGQIGIRIKDTGIGMDKDEVPHIFDRFYRADESRGKKAGTGLGLSIAKQIIDEHKGSIEVKTLKDAGSTFIIWLPVISPKMVELDRAERHSLPERNQV</sequence>
<dbReference type="EMBL" id="VNJI01000070">
    <property type="protein sequence ID" value="TVY01083.1"/>
    <property type="molecule type" value="Genomic_DNA"/>
</dbReference>
<dbReference type="Proteomes" id="UP000317036">
    <property type="component" value="Unassembled WGS sequence"/>
</dbReference>
<keyword evidence="12" id="KW-0902">Two-component regulatory system</keyword>
<dbReference type="PANTHER" id="PTHR45436:SF5">
    <property type="entry name" value="SENSOR HISTIDINE KINASE TRCS"/>
    <property type="match status" value="1"/>
</dbReference>
<dbReference type="InterPro" id="IPR005467">
    <property type="entry name" value="His_kinase_dom"/>
</dbReference>
<dbReference type="InterPro" id="IPR003660">
    <property type="entry name" value="HAMP_dom"/>
</dbReference>
<dbReference type="Gene3D" id="1.10.287.130">
    <property type="match status" value="1"/>
</dbReference>
<evidence type="ECO:0000256" key="2">
    <source>
        <dbReference type="ARBA" id="ARBA00004651"/>
    </source>
</evidence>
<proteinExistence type="predicted"/>
<keyword evidence="8" id="KW-0547">Nucleotide-binding</keyword>
<gene>
    <name evidence="17" type="ORF">FPZ49_32480</name>
</gene>
<reference evidence="17 18" key="1">
    <citation type="submission" date="2019-07" db="EMBL/GenBank/DDBJ databases">
        <authorList>
            <person name="Kim J."/>
        </authorList>
    </citation>
    <scope>NUCLEOTIDE SEQUENCE [LARGE SCALE GENOMIC DNA]</scope>
    <source>
        <strain evidence="17 18">JC52</strain>
    </source>
</reference>
<dbReference type="InterPro" id="IPR003661">
    <property type="entry name" value="HisK_dim/P_dom"/>
</dbReference>
<dbReference type="RefSeq" id="WP_144854448.1">
    <property type="nucleotide sequence ID" value="NZ_VNJI01000070.1"/>
</dbReference>
<comment type="subcellular location">
    <subcellularLocation>
        <location evidence="2">Cell membrane</location>
        <topology evidence="2">Multi-pass membrane protein</topology>
    </subcellularLocation>
</comment>
<dbReference type="CDD" id="cd06225">
    <property type="entry name" value="HAMP"/>
    <property type="match status" value="1"/>
</dbReference>
<feature type="transmembrane region" description="Helical" evidence="14">
    <location>
        <begin position="176"/>
        <end position="197"/>
    </location>
</feature>
<dbReference type="FunFam" id="3.30.565.10:FF:000006">
    <property type="entry name" value="Sensor histidine kinase WalK"/>
    <property type="match status" value="1"/>
</dbReference>
<name>A0A559JMH4_9BACL</name>
<dbReference type="SUPFAM" id="SSF158472">
    <property type="entry name" value="HAMP domain-like"/>
    <property type="match status" value="1"/>
</dbReference>
<evidence type="ECO:0000256" key="9">
    <source>
        <dbReference type="ARBA" id="ARBA00022777"/>
    </source>
</evidence>
<dbReference type="Pfam" id="PF00512">
    <property type="entry name" value="HisKA"/>
    <property type="match status" value="1"/>
</dbReference>
<feature type="domain" description="Histidine kinase" evidence="15">
    <location>
        <begin position="267"/>
        <end position="493"/>
    </location>
</feature>
<dbReference type="InterPro" id="IPR036890">
    <property type="entry name" value="HATPase_C_sf"/>
</dbReference>
<dbReference type="SMART" id="SM00388">
    <property type="entry name" value="HisKA"/>
    <property type="match status" value="1"/>
</dbReference>
<feature type="domain" description="HAMP" evidence="16">
    <location>
        <begin position="198"/>
        <end position="252"/>
    </location>
</feature>
<dbReference type="GO" id="GO:0005524">
    <property type="term" value="F:ATP binding"/>
    <property type="evidence" value="ECO:0007669"/>
    <property type="project" value="UniProtKB-KW"/>
</dbReference>
<keyword evidence="7 14" id="KW-0812">Transmembrane</keyword>
<keyword evidence="10" id="KW-0067">ATP-binding</keyword>
<accession>A0A559JMH4</accession>
<dbReference type="Gene3D" id="6.10.340.10">
    <property type="match status" value="1"/>
</dbReference>
<keyword evidence="18" id="KW-1185">Reference proteome</keyword>
<evidence type="ECO:0000256" key="14">
    <source>
        <dbReference type="SAM" id="Phobius"/>
    </source>
</evidence>
<keyword evidence="4" id="KW-1003">Cell membrane</keyword>
<evidence type="ECO:0000256" key="11">
    <source>
        <dbReference type="ARBA" id="ARBA00022989"/>
    </source>
</evidence>
<dbReference type="EC" id="2.7.13.3" evidence="3"/>
<dbReference type="CDD" id="cd00082">
    <property type="entry name" value="HisKA"/>
    <property type="match status" value="1"/>
</dbReference>
<keyword evidence="11 14" id="KW-1133">Transmembrane helix</keyword>
<dbReference type="Pfam" id="PF00672">
    <property type="entry name" value="HAMP"/>
    <property type="match status" value="1"/>
</dbReference>
<evidence type="ECO:0000313" key="18">
    <source>
        <dbReference type="Proteomes" id="UP000317036"/>
    </source>
</evidence>
<dbReference type="SMART" id="SM00387">
    <property type="entry name" value="HATPase_c"/>
    <property type="match status" value="1"/>
</dbReference>
<evidence type="ECO:0000256" key="5">
    <source>
        <dbReference type="ARBA" id="ARBA00022553"/>
    </source>
</evidence>